<feature type="compositionally biased region" description="Basic residues" evidence="15">
    <location>
        <begin position="455"/>
        <end position="468"/>
    </location>
</feature>
<keyword evidence="10" id="KW-0067">ATP-binding</keyword>
<comment type="subcellular location">
    <subcellularLocation>
        <location evidence="1">Cell membrane</location>
        <topology evidence="1">Multi-pass membrane protein</topology>
    </subcellularLocation>
</comment>
<dbReference type="CDD" id="cd05387">
    <property type="entry name" value="BY-kinase"/>
    <property type="match status" value="1"/>
</dbReference>
<evidence type="ECO:0000256" key="9">
    <source>
        <dbReference type="ARBA" id="ARBA00022777"/>
    </source>
</evidence>
<evidence type="ECO:0000256" key="13">
    <source>
        <dbReference type="ARBA" id="ARBA00023137"/>
    </source>
</evidence>
<organism evidence="18 19">
    <name type="scientific">Micrococcus yunnanensis</name>
    <dbReference type="NCBI Taxonomy" id="566027"/>
    <lineage>
        <taxon>Bacteria</taxon>
        <taxon>Bacillati</taxon>
        <taxon>Actinomycetota</taxon>
        <taxon>Actinomycetes</taxon>
        <taxon>Micrococcales</taxon>
        <taxon>Micrococcaceae</taxon>
        <taxon>Micrococcus</taxon>
    </lineage>
</organism>
<dbReference type="GO" id="GO:0005886">
    <property type="term" value="C:plasma membrane"/>
    <property type="evidence" value="ECO:0007669"/>
    <property type="project" value="UniProtKB-SubCell"/>
</dbReference>
<dbReference type="InterPro" id="IPR050445">
    <property type="entry name" value="Bact_polysacc_biosynth/exp"/>
</dbReference>
<feature type="domain" description="CobQ/CobB/MinD/ParA nucleotide binding" evidence="16">
    <location>
        <begin position="255"/>
        <end position="421"/>
    </location>
</feature>
<evidence type="ECO:0000256" key="11">
    <source>
        <dbReference type="ARBA" id="ARBA00022989"/>
    </source>
</evidence>
<name>A0AAP5T7M4_9MICC</name>
<keyword evidence="8" id="KW-0547">Nucleotide-binding</keyword>
<evidence type="ECO:0000256" key="8">
    <source>
        <dbReference type="ARBA" id="ARBA00022741"/>
    </source>
</evidence>
<evidence type="ECO:0000256" key="4">
    <source>
        <dbReference type="ARBA" id="ARBA00011903"/>
    </source>
</evidence>
<keyword evidence="6 18" id="KW-0808">Transferase</keyword>
<dbReference type="NCBIfam" id="TIGR01007">
    <property type="entry name" value="eps_fam"/>
    <property type="match status" value="1"/>
</dbReference>
<dbReference type="GO" id="GO:0042802">
    <property type="term" value="F:identical protein binding"/>
    <property type="evidence" value="ECO:0007669"/>
    <property type="project" value="UniProtKB-ARBA"/>
</dbReference>
<evidence type="ECO:0000256" key="15">
    <source>
        <dbReference type="SAM" id="MobiDB-lite"/>
    </source>
</evidence>
<keyword evidence="7" id="KW-0812">Transmembrane</keyword>
<keyword evidence="5" id="KW-1003">Cell membrane</keyword>
<keyword evidence="9" id="KW-0418">Kinase</keyword>
<comment type="catalytic activity">
    <reaction evidence="14">
        <text>L-tyrosyl-[protein] + ATP = O-phospho-L-tyrosyl-[protein] + ADP + H(+)</text>
        <dbReference type="Rhea" id="RHEA:10596"/>
        <dbReference type="Rhea" id="RHEA-COMP:10136"/>
        <dbReference type="Rhea" id="RHEA-COMP:20101"/>
        <dbReference type="ChEBI" id="CHEBI:15378"/>
        <dbReference type="ChEBI" id="CHEBI:30616"/>
        <dbReference type="ChEBI" id="CHEBI:46858"/>
        <dbReference type="ChEBI" id="CHEBI:61978"/>
        <dbReference type="ChEBI" id="CHEBI:456216"/>
        <dbReference type="EC" id="2.7.10.2"/>
    </reaction>
</comment>
<evidence type="ECO:0000256" key="10">
    <source>
        <dbReference type="ARBA" id="ARBA00022840"/>
    </source>
</evidence>
<gene>
    <name evidence="18" type="ORF">R4064_00515</name>
</gene>
<dbReference type="SUPFAM" id="SSF52540">
    <property type="entry name" value="P-loop containing nucleoside triphosphate hydrolases"/>
    <property type="match status" value="1"/>
</dbReference>
<evidence type="ECO:0000256" key="5">
    <source>
        <dbReference type="ARBA" id="ARBA00022475"/>
    </source>
</evidence>
<dbReference type="EMBL" id="JAWLUK010000001">
    <property type="protein sequence ID" value="MDV7176132.1"/>
    <property type="molecule type" value="Genomic_DNA"/>
</dbReference>
<evidence type="ECO:0000259" key="17">
    <source>
        <dbReference type="Pfam" id="PF02706"/>
    </source>
</evidence>
<comment type="similarity">
    <text evidence="2">Belongs to the CpsC/CapA family.</text>
</comment>
<dbReference type="InterPro" id="IPR005702">
    <property type="entry name" value="Wzc-like_C"/>
</dbReference>
<dbReference type="Pfam" id="PF02706">
    <property type="entry name" value="Wzz"/>
    <property type="match status" value="1"/>
</dbReference>
<dbReference type="FunFam" id="3.40.50.300:FF:000527">
    <property type="entry name" value="Tyrosine-protein kinase etk"/>
    <property type="match status" value="1"/>
</dbReference>
<evidence type="ECO:0000313" key="18">
    <source>
        <dbReference type="EMBL" id="MDV7176132.1"/>
    </source>
</evidence>
<dbReference type="Gene3D" id="3.40.50.300">
    <property type="entry name" value="P-loop containing nucleotide triphosphate hydrolases"/>
    <property type="match status" value="1"/>
</dbReference>
<keyword evidence="12" id="KW-0472">Membrane</keyword>
<evidence type="ECO:0000256" key="3">
    <source>
        <dbReference type="ARBA" id="ARBA00007316"/>
    </source>
</evidence>
<evidence type="ECO:0000313" key="19">
    <source>
        <dbReference type="Proteomes" id="UP001185728"/>
    </source>
</evidence>
<protein>
    <recommendedName>
        <fullName evidence="4">non-specific protein-tyrosine kinase</fullName>
        <ecNumber evidence="4">2.7.10.2</ecNumber>
    </recommendedName>
</protein>
<evidence type="ECO:0000256" key="1">
    <source>
        <dbReference type="ARBA" id="ARBA00004651"/>
    </source>
</evidence>
<dbReference type="Pfam" id="PF01656">
    <property type="entry name" value="CbiA"/>
    <property type="match status" value="1"/>
</dbReference>
<evidence type="ECO:0000256" key="2">
    <source>
        <dbReference type="ARBA" id="ARBA00006683"/>
    </source>
</evidence>
<evidence type="ECO:0000256" key="7">
    <source>
        <dbReference type="ARBA" id="ARBA00022692"/>
    </source>
</evidence>
<dbReference type="RefSeq" id="WP_317676335.1">
    <property type="nucleotide sequence ID" value="NZ_JAWLUK010000001.1"/>
</dbReference>
<evidence type="ECO:0000256" key="14">
    <source>
        <dbReference type="ARBA" id="ARBA00051245"/>
    </source>
</evidence>
<dbReference type="EC" id="2.7.10.2" evidence="4"/>
<evidence type="ECO:0000256" key="6">
    <source>
        <dbReference type="ARBA" id="ARBA00022679"/>
    </source>
</evidence>
<comment type="caution">
    <text evidence="18">The sequence shown here is derived from an EMBL/GenBank/DDBJ whole genome shotgun (WGS) entry which is preliminary data.</text>
</comment>
<dbReference type="PANTHER" id="PTHR32309">
    <property type="entry name" value="TYROSINE-PROTEIN KINASE"/>
    <property type="match status" value="1"/>
</dbReference>
<dbReference type="InterPro" id="IPR002586">
    <property type="entry name" value="CobQ/CobB/MinD/ParA_Nub-bd_dom"/>
</dbReference>
<accession>A0AAP5T7M4</accession>
<evidence type="ECO:0000256" key="12">
    <source>
        <dbReference type="ARBA" id="ARBA00023136"/>
    </source>
</evidence>
<feature type="domain" description="Polysaccharide chain length determinant N-terminal" evidence="17">
    <location>
        <begin position="3"/>
        <end position="86"/>
    </location>
</feature>
<dbReference type="PANTHER" id="PTHR32309:SF13">
    <property type="entry name" value="FERRIC ENTEROBACTIN TRANSPORT PROTEIN FEPE"/>
    <property type="match status" value="1"/>
</dbReference>
<dbReference type="GO" id="GO:0004715">
    <property type="term" value="F:non-membrane spanning protein tyrosine kinase activity"/>
    <property type="evidence" value="ECO:0007669"/>
    <property type="project" value="UniProtKB-EC"/>
</dbReference>
<dbReference type="Proteomes" id="UP001185728">
    <property type="component" value="Unassembled WGS sequence"/>
</dbReference>
<sequence length="468" mass="48837">MTIVDFFRLLRANLLLLLAAALVGGLLGWGYSALQPRIYASESQGFLAARAADQSLITSNLPAESRAQAYVALINSEAVRERVAQDTGQDGDGSLSAVLVPESSMIKVTATSTDPETAAQLANSALQATADVAADVDKNSPLEVVPLSDARVPSAPVSPDTRRNVLLGAVAGLGAGLAIAVLRRLLDVKVRSRADVKEITGAGVIGAVPENASLTRTGEEAVDLDPRAGEAIRALRTNLKFVSVDEPPRVVSFTSADPSEGKSTVASNLARALALAGERVLVVDADLRRPRQHDLFQVAGDVGLSEVLAGEVQPDGALAATGIPNLTLLPAGRTPPNPSELLGSKRMRALLKLASEDFFVIVDSPPLLPVTDGSLLATAVDGTVLVVRQGRTRKDHLEAAVENLAAVDAHLLGVVMNGVARSQRGGGYSYGYGYESTYHKSHDKYLQGTGTAGKGGKKSRRAARAKKG</sequence>
<reference evidence="18" key="1">
    <citation type="submission" date="2023-10" db="EMBL/GenBank/DDBJ databases">
        <title>Development of a sustainable strategy for remediation of hydrocarbon-contaminated territories based on the waste exchange concept.</title>
        <authorList>
            <person name="Krivoruchko A."/>
        </authorList>
    </citation>
    <scope>NUCLEOTIDE SEQUENCE</scope>
    <source>
        <strain evidence="18">IEGM 1325</strain>
    </source>
</reference>
<keyword evidence="11" id="KW-1133">Transmembrane helix</keyword>
<feature type="region of interest" description="Disordered" evidence="15">
    <location>
        <begin position="445"/>
        <end position="468"/>
    </location>
</feature>
<proteinExistence type="inferred from homology"/>
<comment type="similarity">
    <text evidence="3">Belongs to the CpsD/CapB family.</text>
</comment>
<keyword evidence="13" id="KW-0829">Tyrosine-protein kinase</keyword>
<dbReference type="GO" id="GO:0005524">
    <property type="term" value="F:ATP binding"/>
    <property type="evidence" value="ECO:0007669"/>
    <property type="project" value="UniProtKB-KW"/>
</dbReference>
<dbReference type="InterPro" id="IPR003856">
    <property type="entry name" value="LPS_length_determ_N"/>
</dbReference>
<evidence type="ECO:0000259" key="16">
    <source>
        <dbReference type="Pfam" id="PF01656"/>
    </source>
</evidence>
<dbReference type="InterPro" id="IPR027417">
    <property type="entry name" value="P-loop_NTPase"/>
</dbReference>
<dbReference type="AlphaFoldDB" id="A0AAP5T7M4"/>